<dbReference type="RefSeq" id="WP_397215243.1">
    <property type="nucleotide sequence ID" value="NZ_JBGFSN010000004.1"/>
</dbReference>
<dbReference type="Pfam" id="PF07804">
    <property type="entry name" value="HipA_C"/>
    <property type="match status" value="1"/>
</dbReference>
<evidence type="ECO:0000256" key="3">
    <source>
        <dbReference type="ARBA" id="ARBA00022777"/>
    </source>
</evidence>
<dbReference type="PANTHER" id="PTHR37419:SF8">
    <property type="entry name" value="TOXIN YJJJ"/>
    <property type="match status" value="1"/>
</dbReference>
<reference evidence="5 6" key="1">
    <citation type="submission" date="2024-08" db="EMBL/GenBank/DDBJ databases">
        <title>Pantoea ronii - a newly identified human opportunistic pathogen.</title>
        <authorList>
            <person name="Keidar-Friedman D."/>
            <person name="Sorek N."/>
            <person name="Leshin-Carmel D."/>
            <person name="Tsur A."/>
            <person name="Amsalem M."/>
            <person name="Tolkach D."/>
            <person name="Brosh-Nissimov T."/>
        </authorList>
    </citation>
    <scope>NUCLEOTIDE SEQUENCE [LARGE SCALE GENOMIC DNA]</scope>
    <source>
        <strain evidence="5 6">AA23256</strain>
    </source>
</reference>
<dbReference type="EMBL" id="JBGFSN010000004">
    <property type="protein sequence ID" value="MFH8134981.1"/>
    <property type="molecule type" value="Genomic_DNA"/>
</dbReference>
<sequence length="439" mass="49656">MLTIQLFIDSNWHDAAVLDIKEPRKGRNSQTMLAYEFNYALDYLDRNDLASCSLHCPVSLIGSHHAQPWFGFLDDIMPAGASRRYWINHLGLQGKSPAEQDYQLLKSGTIAPVGNLRIKESLPELPRQSTLRDRRFPVEWATERDTDFLEYAQQMGAASGGATGAGGEAPKLLLRCSPENEVWIDTWQDDLQNQDTHYLVKYPRGTRSAIDCDILRAEYHFYHELSALGVITIDTTQMRLQEGSRYPSLWLPRFDVEFIAGEKTLYGLESVFSLLQKPPGSYLNHFDIIRKLVALLQLKESDRETFVIEWVKRDMLNIAFGNSDNHGRNSAILKKTEGMGLAPVFDFAPMKADPEGIARTTQWGSPFEEGGYYQWAKIADALADLVPPQTLIQALAALAEKLIGLKSRLQERGVPSSIINMPGMGFDYLDQRIDSWRLQ</sequence>
<dbReference type="InterPro" id="IPR012893">
    <property type="entry name" value="HipA-like_C"/>
</dbReference>
<keyword evidence="3" id="KW-0418">Kinase</keyword>
<evidence type="ECO:0000256" key="1">
    <source>
        <dbReference type="ARBA" id="ARBA00010164"/>
    </source>
</evidence>
<dbReference type="InterPro" id="IPR052028">
    <property type="entry name" value="HipA_Ser/Thr_kinase"/>
</dbReference>
<organism evidence="5 6">
    <name type="scientific">Pantoea osteomyelitidis</name>
    <dbReference type="NCBI Taxonomy" id="3230026"/>
    <lineage>
        <taxon>Bacteria</taxon>
        <taxon>Pseudomonadati</taxon>
        <taxon>Pseudomonadota</taxon>
        <taxon>Gammaproteobacteria</taxon>
        <taxon>Enterobacterales</taxon>
        <taxon>Erwiniaceae</taxon>
        <taxon>Pantoea</taxon>
    </lineage>
</organism>
<comment type="caution">
    <text evidence="5">The sequence shown here is derived from an EMBL/GenBank/DDBJ whole genome shotgun (WGS) entry which is preliminary data.</text>
</comment>
<evidence type="ECO:0000256" key="2">
    <source>
        <dbReference type="ARBA" id="ARBA00022679"/>
    </source>
</evidence>
<keyword evidence="6" id="KW-1185">Reference proteome</keyword>
<feature type="domain" description="HipA-like C-terminal" evidence="4">
    <location>
        <begin position="165"/>
        <end position="399"/>
    </location>
</feature>
<evidence type="ECO:0000259" key="4">
    <source>
        <dbReference type="Pfam" id="PF07804"/>
    </source>
</evidence>
<gene>
    <name evidence="5" type="ORF">ABU178_12470</name>
</gene>
<proteinExistence type="inferred from homology"/>
<evidence type="ECO:0000313" key="5">
    <source>
        <dbReference type="EMBL" id="MFH8134981.1"/>
    </source>
</evidence>
<dbReference type="PIRSF" id="PIRSF028135">
    <property type="entry name" value="UCP028135_HipA-like"/>
    <property type="match status" value="1"/>
</dbReference>
<dbReference type="InterPro" id="IPR016869">
    <property type="entry name" value="UCP028135_HipA-like"/>
</dbReference>
<evidence type="ECO:0000313" key="6">
    <source>
        <dbReference type="Proteomes" id="UP001611251"/>
    </source>
</evidence>
<protein>
    <submittedName>
        <fullName evidence="5">Type II toxin-antitoxin system HipA family toxin</fullName>
    </submittedName>
</protein>
<dbReference type="PANTHER" id="PTHR37419">
    <property type="entry name" value="SERINE/THREONINE-PROTEIN KINASE TOXIN HIPA"/>
    <property type="match status" value="1"/>
</dbReference>
<dbReference type="Proteomes" id="UP001611251">
    <property type="component" value="Unassembled WGS sequence"/>
</dbReference>
<keyword evidence="2" id="KW-0808">Transferase</keyword>
<name>A0ABW7PXE2_9GAMM</name>
<accession>A0ABW7PXE2</accession>
<comment type="similarity">
    <text evidence="1">Belongs to the HipA Ser/Thr kinase family.</text>
</comment>